<dbReference type="SUPFAM" id="SSF47459">
    <property type="entry name" value="HLH, helix-loop-helix DNA-binding domain"/>
    <property type="match status" value="1"/>
</dbReference>
<evidence type="ECO:0000313" key="3">
    <source>
        <dbReference type="EMBL" id="CAG5098981.1"/>
    </source>
</evidence>
<evidence type="ECO:0000256" key="1">
    <source>
        <dbReference type="SAM" id="MobiDB-lite"/>
    </source>
</evidence>
<protein>
    <submittedName>
        <fullName evidence="3">Oidioi.mRNA.OKI2018_I69.XSR.g16142.t1.cds</fullName>
    </submittedName>
</protein>
<dbReference type="SMART" id="SM00353">
    <property type="entry name" value="HLH"/>
    <property type="match status" value="1"/>
</dbReference>
<accession>A0ABN7SMH8</accession>
<dbReference type="InterPro" id="IPR050283">
    <property type="entry name" value="E-box_TF_Regulators"/>
</dbReference>
<dbReference type="EMBL" id="OU015569">
    <property type="protein sequence ID" value="CAG5098981.1"/>
    <property type="molecule type" value="Genomic_DNA"/>
</dbReference>
<sequence>MKRKLPKCVRIEIDSSAEAEAKWQRSLKRKKEEARKRELEKYPDFTAENWRVFADAYASGQAHSMMKTMQVQFAGLNLASEENGAPPVLFSKKSAHPQNENRKDLHTDITNFSIKQPNERALANLSTNLNAAKASEKEECSSADLEIHSTVGVQISQCAQSESVKIRNARERERVKTLNAAYEQLRDRLPITPSLRGKKMSKYETLQHAIEYIRTLEDLLDGGDEEGHFQMPQRDIELRKCLPNESPLCRSRSMGPQIIDVTVSSSRSSESGFSSNDSSTSQAYSSIELSEADSLVKTGSIILGHDKDASIELTQGMHPMYAVNPVAMSLAASYYAHNATPSVRISENEAEAYSNLQQQSPYPQSEEYESVSFDTQEHVTLKNLNYQTQELKDHFPIHMAADVKTEAPSYESNEAISFGAYE</sequence>
<proteinExistence type="predicted"/>
<dbReference type="InterPro" id="IPR011598">
    <property type="entry name" value="bHLH_dom"/>
</dbReference>
<dbReference type="Proteomes" id="UP001158576">
    <property type="component" value="Chromosome XSR"/>
</dbReference>
<dbReference type="PROSITE" id="PS50888">
    <property type="entry name" value="BHLH"/>
    <property type="match status" value="1"/>
</dbReference>
<feature type="compositionally biased region" description="Low complexity" evidence="1">
    <location>
        <begin position="264"/>
        <end position="281"/>
    </location>
</feature>
<dbReference type="PANTHER" id="PTHR23349">
    <property type="entry name" value="BASIC HELIX-LOOP-HELIX TRANSCRIPTION FACTOR, TWIST"/>
    <property type="match status" value="1"/>
</dbReference>
<evidence type="ECO:0000259" key="2">
    <source>
        <dbReference type="PROSITE" id="PS50888"/>
    </source>
</evidence>
<feature type="region of interest" description="Disordered" evidence="1">
    <location>
        <begin position="263"/>
        <end position="282"/>
    </location>
</feature>
<dbReference type="CDD" id="cd11418">
    <property type="entry name" value="bHLH_TS_ASCL"/>
    <property type="match status" value="1"/>
</dbReference>
<gene>
    <name evidence="3" type="ORF">OKIOD_LOCUS7700</name>
</gene>
<dbReference type="Pfam" id="PF00010">
    <property type="entry name" value="HLH"/>
    <property type="match status" value="1"/>
</dbReference>
<reference evidence="3 4" key="1">
    <citation type="submission" date="2021-04" db="EMBL/GenBank/DDBJ databases">
        <authorList>
            <person name="Bliznina A."/>
        </authorList>
    </citation>
    <scope>NUCLEOTIDE SEQUENCE [LARGE SCALE GENOMIC DNA]</scope>
</reference>
<dbReference type="InterPro" id="IPR036638">
    <property type="entry name" value="HLH_DNA-bd_sf"/>
</dbReference>
<keyword evidence="4" id="KW-1185">Reference proteome</keyword>
<organism evidence="3 4">
    <name type="scientific">Oikopleura dioica</name>
    <name type="common">Tunicate</name>
    <dbReference type="NCBI Taxonomy" id="34765"/>
    <lineage>
        <taxon>Eukaryota</taxon>
        <taxon>Metazoa</taxon>
        <taxon>Chordata</taxon>
        <taxon>Tunicata</taxon>
        <taxon>Appendicularia</taxon>
        <taxon>Copelata</taxon>
        <taxon>Oikopleuridae</taxon>
        <taxon>Oikopleura</taxon>
    </lineage>
</organism>
<dbReference type="PANTHER" id="PTHR23349:SF111">
    <property type="entry name" value="BHLH DOMAIN-CONTAINING PROTEIN"/>
    <property type="match status" value="1"/>
</dbReference>
<evidence type="ECO:0000313" key="4">
    <source>
        <dbReference type="Proteomes" id="UP001158576"/>
    </source>
</evidence>
<name>A0ABN7SMH8_OIKDI</name>
<dbReference type="Gene3D" id="4.10.280.10">
    <property type="entry name" value="Helix-loop-helix DNA-binding domain"/>
    <property type="match status" value="1"/>
</dbReference>
<feature type="domain" description="BHLH" evidence="2">
    <location>
        <begin position="162"/>
        <end position="216"/>
    </location>
</feature>